<evidence type="ECO:0000256" key="2">
    <source>
        <dbReference type="ARBA" id="ARBA00022692"/>
    </source>
</evidence>
<feature type="transmembrane region" description="Helical" evidence="5">
    <location>
        <begin position="201"/>
        <end position="219"/>
    </location>
</feature>
<keyword evidence="2 5" id="KW-0812">Transmembrane</keyword>
<dbReference type="KEGG" id="lum:CNR27_00760"/>
<evidence type="ECO:0000313" key="8">
    <source>
        <dbReference type="Proteomes" id="UP000218968"/>
    </source>
</evidence>
<sequence length="450" mass="46580">MRRMDTSHVAIDAGDVAATGAVCALLTVALLGGGSSQQAGLGLDLAAAMAVPLLAWGVWRWLDTAFAAVPTAWLSLLALVAVLPLLQLLPLPAGWGGEGRRDLNADLATLGVAQSARWSLAPGAVTAAMLSLLPAAAVFVLTLSLRTRGQRAVLAAVVGLAMASLLLGVAQLGAPQESVLNPYPQWAPAMNGFFANPNHQATLLVIAATLACAGTAHALVNWQPGRPRRALTVLACVVAMLLSLTALPLTGSRAGIVLVILALGMVVALQWPHWRGSRRGRLALAGGLAVAIAGLLTALRWMRVDAVDELRAPLRAATSELATRFSPLGGGVGSYVPIFEQEAPRSLLMSEYVNHAHNEYLQWSLEAGFVAIALMLAGAMLLVATFVAIQRQPPGDRMLSQSALLGLLVVLAHSLVDYPMRTPALLAIAAALAGIAASASFARPGVVMSG</sequence>
<evidence type="ECO:0000259" key="6">
    <source>
        <dbReference type="Pfam" id="PF04932"/>
    </source>
</evidence>
<dbReference type="AlphaFoldDB" id="A0A290XAR5"/>
<name>A0A290XAR5_9GAMM</name>
<reference evidence="8" key="1">
    <citation type="submission" date="2017-09" db="EMBL/GenBank/DDBJ databases">
        <title>Luteimonas liuhanmingii sp.nov., isolated from the intestinal contents of Tibetan Plateau Pika in Yushu, Qinghai Province, China.</title>
        <authorList>
            <person name="Gui Z."/>
        </authorList>
    </citation>
    <scope>NUCLEOTIDE SEQUENCE [LARGE SCALE GENOMIC DNA]</scope>
    <source>
        <strain evidence="8">100111</strain>
    </source>
</reference>
<keyword evidence="4 5" id="KW-0472">Membrane</keyword>
<feature type="transmembrane region" description="Helical" evidence="5">
    <location>
        <begin position="422"/>
        <end position="442"/>
    </location>
</feature>
<dbReference type="InterPro" id="IPR007016">
    <property type="entry name" value="O-antigen_ligase-rel_domated"/>
</dbReference>
<feature type="transmembrane region" description="Helical" evidence="5">
    <location>
        <begin position="12"/>
        <end position="33"/>
    </location>
</feature>
<evidence type="ECO:0000256" key="5">
    <source>
        <dbReference type="SAM" id="Phobius"/>
    </source>
</evidence>
<keyword evidence="8" id="KW-1185">Reference proteome</keyword>
<feature type="transmembrane region" description="Helical" evidence="5">
    <location>
        <begin position="231"/>
        <end position="248"/>
    </location>
</feature>
<keyword evidence="3 5" id="KW-1133">Transmembrane helix</keyword>
<feature type="transmembrane region" description="Helical" evidence="5">
    <location>
        <begin position="367"/>
        <end position="389"/>
    </location>
</feature>
<dbReference type="PANTHER" id="PTHR37422:SF23">
    <property type="entry name" value="TEICHURONIC ACID BIOSYNTHESIS PROTEIN TUAE"/>
    <property type="match status" value="1"/>
</dbReference>
<dbReference type="InterPro" id="IPR051533">
    <property type="entry name" value="WaaL-like"/>
</dbReference>
<dbReference type="GO" id="GO:0016020">
    <property type="term" value="C:membrane"/>
    <property type="evidence" value="ECO:0007669"/>
    <property type="project" value="UniProtKB-SubCell"/>
</dbReference>
<gene>
    <name evidence="7" type="ORF">CNR27_00760</name>
</gene>
<dbReference type="Proteomes" id="UP000218968">
    <property type="component" value="Chromosome"/>
</dbReference>
<dbReference type="Pfam" id="PF04932">
    <property type="entry name" value="Wzy_C"/>
    <property type="match status" value="1"/>
</dbReference>
<evidence type="ECO:0000313" key="7">
    <source>
        <dbReference type="EMBL" id="ATD66163.1"/>
    </source>
</evidence>
<evidence type="ECO:0000256" key="4">
    <source>
        <dbReference type="ARBA" id="ARBA00023136"/>
    </source>
</evidence>
<feature type="transmembrane region" description="Helical" evidence="5">
    <location>
        <begin position="398"/>
        <end position="416"/>
    </location>
</feature>
<proteinExistence type="predicted"/>
<feature type="domain" description="O-antigen ligase-related" evidence="6">
    <location>
        <begin position="239"/>
        <end position="375"/>
    </location>
</feature>
<feature type="transmembrane region" description="Helical" evidence="5">
    <location>
        <begin position="39"/>
        <end position="59"/>
    </location>
</feature>
<feature type="transmembrane region" description="Helical" evidence="5">
    <location>
        <begin position="283"/>
        <end position="302"/>
    </location>
</feature>
<dbReference type="EMBL" id="CP023406">
    <property type="protein sequence ID" value="ATD66163.1"/>
    <property type="molecule type" value="Genomic_DNA"/>
</dbReference>
<protein>
    <recommendedName>
        <fullName evidence="6">O-antigen ligase-related domain-containing protein</fullName>
    </recommendedName>
</protein>
<accession>A0A290XAR5</accession>
<comment type="subcellular location">
    <subcellularLocation>
        <location evidence="1">Membrane</location>
        <topology evidence="1">Multi-pass membrane protein</topology>
    </subcellularLocation>
</comment>
<evidence type="ECO:0000256" key="1">
    <source>
        <dbReference type="ARBA" id="ARBA00004141"/>
    </source>
</evidence>
<feature type="transmembrane region" description="Helical" evidence="5">
    <location>
        <begin position="254"/>
        <end position="271"/>
    </location>
</feature>
<feature type="transmembrane region" description="Helical" evidence="5">
    <location>
        <begin position="66"/>
        <end position="86"/>
    </location>
</feature>
<feature type="transmembrane region" description="Helical" evidence="5">
    <location>
        <begin position="124"/>
        <end position="145"/>
    </location>
</feature>
<feature type="transmembrane region" description="Helical" evidence="5">
    <location>
        <begin position="152"/>
        <end position="174"/>
    </location>
</feature>
<evidence type="ECO:0000256" key="3">
    <source>
        <dbReference type="ARBA" id="ARBA00022989"/>
    </source>
</evidence>
<dbReference type="PANTHER" id="PTHR37422">
    <property type="entry name" value="TEICHURONIC ACID BIOSYNTHESIS PROTEIN TUAE"/>
    <property type="match status" value="1"/>
</dbReference>
<organism evidence="7 8">
    <name type="scientific">Luteimonas chenhongjianii</name>
    <dbReference type="NCBI Taxonomy" id="2006110"/>
    <lineage>
        <taxon>Bacteria</taxon>
        <taxon>Pseudomonadati</taxon>
        <taxon>Pseudomonadota</taxon>
        <taxon>Gammaproteobacteria</taxon>
        <taxon>Lysobacterales</taxon>
        <taxon>Lysobacteraceae</taxon>
        <taxon>Luteimonas</taxon>
    </lineage>
</organism>